<feature type="compositionally biased region" description="Low complexity" evidence="1">
    <location>
        <begin position="48"/>
        <end position="60"/>
    </location>
</feature>
<gene>
    <name evidence="2" type="ORF">RUMCAL_00327</name>
</gene>
<dbReference type="HOGENOM" id="CLU_1739193_0_0_9"/>
<evidence type="ECO:0000313" key="2">
    <source>
        <dbReference type="EMBL" id="ERJ97255.1"/>
    </source>
</evidence>
<keyword evidence="3" id="KW-1185">Reference proteome</keyword>
<reference evidence="2 3" key="1">
    <citation type="submission" date="2013-07" db="EMBL/GenBank/DDBJ databases">
        <authorList>
            <person name="Weinstock G."/>
            <person name="Sodergren E."/>
            <person name="Wylie T."/>
            <person name="Fulton L."/>
            <person name="Fulton R."/>
            <person name="Fronick C."/>
            <person name="O'Laughlin M."/>
            <person name="Godfrey J."/>
            <person name="Miner T."/>
            <person name="Herter B."/>
            <person name="Appelbaum E."/>
            <person name="Cordes M."/>
            <person name="Lek S."/>
            <person name="Wollam A."/>
            <person name="Pepin K.H."/>
            <person name="Palsikar V.B."/>
            <person name="Mitreva M."/>
            <person name="Wilson R.K."/>
        </authorList>
    </citation>
    <scope>NUCLEOTIDE SEQUENCE [LARGE SCALE GENOMIC DNA]</scope>
    <source>
        <strain evidence="2 3">ATCC 27760</strain>
    </source>
</reference>
<dbReference type="PATRIC" id="fig|411473.3.peg.254"/>
<evidence type="ECO:0000256" key="1">
    <source>
        <dbReference type="SAM" id="MobiDB-lite"/>
    </source>
</evidence>
<dbReference type="Proteomes" id="UP000016662">
    <property type="component" value="Unassembled WGS sequence"/>
</dbReference>
<dbReference type="RefSeq" id="WP_021681932.1">
    <property type="nucleotide sequence ID" value="NZ_KI260389.1"/>
</dbReference>
<comment type="caution">
    <text evidence="2">The sequence shown here is derived from an EMBL/GenBank/DDBJ whole genome shotgun (WGS) entry which is preliminary data.</text>
</comment>
<evidence type="ECO:0000313" key="3">
    <source>
        <dbReference type="Proteomes" id="UP000016662"/>
    </source>
</evidence>
<feature type="compositionally biased region" description="Polar residues" evidence="1">
    <location>
        <begin position="10"/>
        <end position="25"/>
    </location>
</feature>
<sequence>MTENKITETLEVSNMTEQVTDTTITEPAPKQKPKRGRKKADAEHVVSENATTTTTEIAVETEPEKPVPVAPATGSDLKAGKTYTNENGIRLYASCVATNPAYRYMGSVAIWSDDTINNRVRITDACIHAGIHSKLIGWVNIDELGDEINV</sequence>
<dbReference type="AlphaFoldDB" id="U2KYR5"/>
<dbReference type="EMBL" id="AWVF01000031">
    <property type="protein sequence ID" value="ERJ97255.1"/>
    <property type="molecule type" value="Genomic_DNA"/>
</dbReference>
<protein>
    <submittedName>
        <fullName evidence="2">Uncharacterized protein</fullName>
    </submittedName>
</protein>
<accession>U2KYR5</accession>
<proteinExistence type="predicted"/>
<organism evidence="2 3">
    <name type="scientific">Ruminococcus callidus ATCC 27760</name>
    <dbReference type="NCBI Taxonomy" id="411473"/>
    <lineage>
        <taxon>Bacteria</taxon>
        <taxon>Bacillati</taxon>
        <taxon>Bacillota</taxon>
        <taxon>Clostridia</taxon>
        <taxon>Eubacteriales</taxon>
        <taxon>Oscillospiraceae</taxon>
        <taxon>Ruminococcus</taxon>
    </lineage>
</organism>
<name>U2KYR5_9FIRM</name>
<feature type="region of interest" description="Disordered" evidence="1">
    <location>
        <begin position="1"/>
        <end position="80"/>
    </location>
</feature>
<dbReference type="STRING" id="411473.RUMCAL_00327"/>